<keyword evidence="2" id="KW-1185">Reference proteome</keyword>
<proteinExistence type="predicted"/>
<dbReference type="Pfam" id="PF05488">
    <property type="entry name" value="PAAR_motif"/>
    <property type="match status" value="1"/>
</dbReference>
<dbReference type="STRING" id="406817.XNC1_4162"/>
<protein>
    <recommendedName>
        <fullName evidence="3">PAAR domain-containing protein</fullName>
    </recommendedName>
</protein>
<dbReference type="Proteomes" id="UP000008075">
    <property type="component" value="Chromosome"/>
</dbReference>
<evidence type="ECO:0000313" key="1">
    <source>
        <dbReference type="EMBL" id="CBJ92187.1"/>
    </source>
</evidence>
<name>D3VDE7_XENNA</name>
<evidence type="ECO:0000313" key="2">
    <source>
        <dbReference type="Proteomes" id="UP000008075"/>
    </source>
</evidence>
<dbReference type="InterPro" id="IPR008727">
    <property type="entry name" value="PAAR_motif"/>
</dbReference>
<organism evidence="1 2">
    <name type="scientific">Xenorhabdus nematophila (strain ATCC 19061 / DSM 3370 / CCUG 14189 / LMG 1036 / NCIMB 9965 / AN6)</name>
    <dbReference type="NCBI Taxonomy" id="406817"/>
    <lineage>
        <taxon>Bacteria</taxon>
        <taxon>Pseudomonadati</taxon>
        <taxon>Pseudomonadota</taxon>
        <taxon>Gammaproteobacteria</taxon>
        <taxon>Enterobacterales</taxon>
        <taxon>Morganellaceae</taxon>
        <taxon>Xenorhabdus</taxon>
    </lineage>
</organism>
<evidence type="ECO:0008006" key="3">
    <source>
        <dbReference type="Google" id="ProtNLM"/>
    </source>
</evidence>
<accession>D3VDE7</accession>
<dbReference type="eggNOG" id="COG4104">
    <property type="taxonomic scope" value="Bacteria"/>
</dbReference>
<gene>
    <name evidence="1" type="ordered locus">XNC1_4162</name>
</gene>
<dbReference type="CDD" id="cd14744">
    <property type="entry name" value="PAAR_CT_2"/>
    <property type="match status" value="1"/>
</dbReference>
<dbReference type="HOGENOM" id="CLU_3124279_0_0_6"/>
<sequence length="50" mass="5189">MVNGDATDHGGKVITAIGGYTYQGVLVVGEGDWVTCPKCEGTYPIIEGSE</sequence>
<dbReference type="EMBL" id="FN667742">
    <property type="protein sequence ID" value="CBJ92187.1"/>
    <property type="molecule type" value="Genomic_DNA"/>
</dbReference>
<dbReference type="KEGG" id="xne:XNC1_4162"/>
<dbReference type="AlphaFoldDB" id="D3VDE7"/>
<reference evidence="1 2" key="1">
    <citation type="journal article" date="2011" name="PLoS ONE">
        <title>The entomopathogenic bacterial endosymbionts xenorhabdus and photorhabdus: convergent lifestyles from divergent genomes.</title>
        <authorList>
            <person name="Chaston J.M."/>
            <person name="Suen G."/>
            <person name="Tucker S.L."/>
            <person name="Andersen A.W."/>
            <person name="Bhasin A."/>
            <person name="Bode E."/>
            <person name="Bode H.B."/>
            <person name="Brachmann A.O."/>
            <person name="Cowles C.E."/>
            <person name="Cowles K.N."/>
            <person name="Darby C."/>
            <person name="de Leon L."/>
            <person name="Drace K."/>
            <person name="Du Z."/>
            <person name="Givaudan A."/>
            <person name="Herbert Tran E.E."/>
            <person name="Jewell K.A."/>
            <person name="Knack J.J."/>
            <person name="Krasomil-Osterfeld K.C."/>
            <person name="Kukor R."/>
            <person name="Lanois A."/>
            <person name="Latreille P."/>
            <person name="Leimgruber N.K."/>
            <person name="Lipke C.M."/>
            <person name="Liu R."/>
            <person name="Lu X."/>
            <person name="Martens E.C."/>
            <person name="Marri P.R."/>
            <person name="Medigue C."/>
            <person name="Menard M.L."/>
            <person name="Miller N.M."/>
            <person name="Morales-Soto N."/>
            <person name="Norton S."/>
            <person name="Ogier J.C."/>
            <person name="Orchard S.S."/>
            <person name="Park D."/>
            <person name="Park Y."/>
            <person name="Qurollo B.A."/>
            <person name="Sugar D.R."/>
            <person name="Richards G.R."/>
            <person name="Rouy Z."/>
            <person name="Slominski B."/>
            <person name="Slominski K."/>
            <person name="Snyder H."/>
            <person name="Tjaden B.C."/>
            <person name="van der Hoeven R."/>
            <person name="Welch R.D."/>
            <person name="Wheeler C."/>
            <person name="Xiang B."/>
            <person name="Barbazuk B."/>
            <person name="Gaudriault S."/>
            <person name="Goodner B."/>
            <person name="Slater S.C."/>
            <person name="Forst S."/>
            <person name="Goldman B.S."/>
            <person name="Goodrich-Blair H."/>
        </authorList>
    </citation>
    <scope>NUCLEOTIDE SEQUENCE [LARGE SCALE GENOMIC DNA]</scope>
    <source>
        <strain evidence="2">ATCC 19061 / DSM 3370 / CCUG 14189 / LMG 1036 / NCIMB 9965 / AN6</strain>
    </source>
</reference>